<reference evidence="2" key="1">
    <citation type="submission" date="2023-07" db="EMBL/GenBank/DDBJ databases">
        <authorList>
            <consortium name="CYATHOMIX"/>
        </authorList>
    </citation>
    <scope>NUCLEOTIDE SEQUENCE</scope>
    <source>
        <strain evidence="2">N/A</strain>
    </source>
</reference>
<sequence>MSRFKRSRHMPLLNKLVGDERRQLNQSSVTKGRMRSRQLNELTVKARRVHHQGEFHDKHSTRREKQSQPMDKSAYGRGRMPAKEISSITTSYGAQYLQTALELSGYAMTFHPHGSHPYYMAYGSSESQFTCEINDSPPCVSPRMDHCRKLREKFGILLLYPC</sequence>
<keyword evidence="3" id="KW-1185">Reference proteome</keyword>
<evidence type="ECO:0000256" key="1">
    <source>
        <dbReference type="SAM" id="MobiDB-lite"/>
    </source>
</evidence>
<dbReference type="Proteomes" id="UP001176961">
    <property type="component" value="Unassembled WGS sequence"/>
</dbReference>
<dbReference type="AlphaFoldDB" id="A0AA36HAS0"/>
<comment type="caution">
    <text evidence="2">The sequence shown here is derived from an EMBL/GenBank/DDBJ whole genome shotgun (WGS) entry which is preliminary data.</text>
</comment>
<dbReference type="EMBL" id="CATQJL010000316">
    <property type="protein sequence ID" value="CAJ0606593.1"/>
    <property type="molecule type" value="Genomic_DNA"/>
</dbReference>
<organism evidence="2 3">
    <name type="scientific">Cylicocyclus nassatus</name>
    <name type="common">Nematode worm</name>
    <dbReference type="NCBI Taxonomy" id="53992"/>
    <lineage>
        <taxon>Eukaryota</taxon>
        <taxon>Metazoa</taxon>
        <taxon>Ecdysozoa</taxon>
        <taxon>Nematoda</taxon>
        <taxon>Chromadorea</taxon>
        <taxon>Rhabditida</taxon>
        <taxon>Rhabditina</taxon>
        <taxon>Rhabditomorpha</taxon>
        <taxon>Strongyloidea</taxon>
        <taxon>Strongylidae</taxon>
        <taxon>Cylicocyclus</taxon>
    </lineage>
</organism>
<protein>
    <submittedName>
        <fullName evidence="2">Uncharacterized protein</fullName>
    </submittedName>
</protein>
<evidence type="ECO:0000313" key="2">
    <source>
        <dbReference type="EMBL" id="CAJ0606593.1"/>
    </source>
</evidence>
<accession>A0AA36HAS0</accession>
<feature type="compositionally biased region" description="Basic and acidic residues" evidence="1">
    <location>
        <begin position="51"/>
        <end position="66"/>
    </location>
</feature>
<name>A0AA36HAS0_CYLNA</name>
<feature type="region of interest" description="Disordered" evidence="1">
    <location>
        <begin position="48"/>
        <end position="77"/>
    </location>
</feature>
<evidence type="ECO:0000313" key="3">
    <source>
        <dbReference type="Proteomes" id="UP001176961"/>
    </source>
</evidence>
<gene>
    <name evidence="2" type="ORF">CYNAS_LOCUS18576</name>
</gene>
<proteinExistence type="predicted"/>